<dbReference type="InterPro" id="IPR011893">
    <property type="entry name" value="Selenoprotein_Rdx-typ"/>
</dbReference>
<dbReference type="AlphaFoldDB" id="F8A7C1"/>
<evidence type="ECO:0000256" key="1">
    <source>
        <dbReference type="ARBA" id="ARBA00023284"/>
    </source>
</evidence>
<gene>
    <name evidence="3" type="ordered locus">Celgi_0660</name>
</gene>
<evidence type="ECO:0008006" key="5">
    <source>
        <dbReference type="Google" id="ProtNLM"/>
    </source>
</evidence>
<dbReference type="HOGENOM" id="CLU_068510_3_2_11"/>
<dbReference type="Proteomes" id="UP000000485">
    <property type="component" value="Chromosome"/>
</dbReference>
<keyword evidence="1" id="KW-0676">Redox-active center</keyword>
<dbReference type="KEGG" id="cga:Celgi_0660"/>
<proteinExistence type="predicted"/>
<evidence type="ECO:0000313" key="3">
    <source>
        <dbReference type="EMBL" id="AEI11179.1"/>
    </source>
</evidence>
<evidence type="ECO:0000256" key="2">
    <source>
        <dbReference type="SAM" id="MobiDB-lite"/>
    </source>
</evidence>
<name>F8A7C1_CELGA</name>
<dbReference type="PANTHER" id="PTHR36417:SF2">
    <property type="entry name" value="SELENOPROTEIN DOMAIN PROTEIN (AFU_ORTHOLOGUE AFUA_1G05220)"/>
    <property type="match status" value="1"/>
</dbReference>
<sequence length="116" mass="12648">MTDAMTPRVRITYCTQCRWLLRAAWYAQELLTTFHRELAEVALRPGTGGVFVVEAWPAGASDDEAVVLWDRAADGGFPDVVDLKRRVRDAVAPDKPLGHADRVAEQGPEAGTASPS</sequence>
<reference evidence="3" key="1">
    <citation type="submission" date="2011-04" db="EMBL/GenBank/DDBJ databases">
        <title>Complete sequence of [Cellvibrio] gilvus ATCC 13127.</title>
        <authorList>
            <consortium name="US DOE Joint Genome Institute"/>
            <person name="Lucas S."/>
            <person name="Han J."/>
            <person name="Lapidus A."/>
            <person name="Cheng J.-F."/>
            <person name="Goodwin L."/>
            <person name="Pitluck S."/>
            <person name="Peters L."/>
            <person name="Munk A."/>
            <person name="Detter J.C."/>
            <person name="Han C."/>
            <person name="Tapia R."/>
            <person name="Land M."/>
            <person name="Hauser L."/>
            <person name="Kyrpides N."/>
            <person name="Ivanova N."/>
            <person name="Ovchinnikova G."/>
            <person name="Pagani I."/>
            <person name="Mead D."/>
            <person name="Brumm P."/>
            <person name="Woyke T."/>
        </authorList>
    </citation>
    <scope>NUCLEOTIDE SEQUENCE</scope>
    <source>
        <strain evidence="3">ATCC 13127</strain>
    </source>
</reference>
<dbReference type="InterPro" id="IPR036249">
    <property type="entry name" value="Thioredoxin-like_sf"/>
</dbReference>
<accession>F8A7C1</accession>
<dbReference type="STRING" id="593907.Celgi_0660"/>
<protein>
    <recommendedName>
        <fullName evidence="5">SelT/selW/selH selenoprotein domain-containing protein</fullName>
    </recommendedName>
</protein>
<dbReference type="SUPFAM" id="SSF52833">
    <property type="entry name" value="Thioredoxin-like"/>
    <property type="match status" value="1"/>
</dbReference>
<dbReference type="Gene3D" id="3.40.30.10">
    <property type="entry name" value="Glutaredoxin"/>
    <property type="match status" value="1"/>
</dbReference>
<dbReference type="Pfam" id="PF10262">
    <property type="entry name" value="Rdx"/>
    <property type="match status" value="1"/>
</dbReference>
<organism evidence="3 4">
    <name type="scientific">Cellulomonas gilvus (strain ATCC 13127 / NRRL B-14078)</name>
    <name type="common">Cellvibrio gilvus</name>
    <dbReference type="NCBI Taxonomy" id="593907"/>
    <lineage>
        <taxon>Bacteria</taxon>
        <taxon>Bacillati</taxon>
        <taxon>Actinomycetota</taxon>
        <taxon>Actinomycetes</taxon>
        <taxon>Micrococcales</taxon>
        <taxon>Cellulomonadaceae</taxon>
        <taxon>Cellulomonas</taxon>
    </lineage>
</organism>
<dbReference type="EMBL" id="CP002665">
    <property type="protein sequence ID" value="AEI11179.1"/>
    <property type="molecule type" value="Genomic_DNA"/>
</dbReference>
<feature type="compositionally biased region" description="Basic and acidic residues" evidence="2">
    <location>
        <begin position="92"/>
        <end position="104"/>
    </location>
</feature>
<keyword evidence="4" id="KW-1185">Reference proteome</keyword>
<dbReference type="NCBIfam" id="TIGR02174">
    <property type="entry name" value="CXXU_selWTH"/>
    <property type="match status" value="1"/>
</dbReference>
<evidence type="ECO:0000313" key="4">
    <source>
        <dbReference type="Proteomes" id="UP000000485"/>
    </source>
</evidence>
<dbReference type="PANTHER" id="PTHR36417">
    <property type="entry name" value="SELENOPROTEIN DOMAIN PROTEIN (AFU_ORTHOLOGUE AFUA_1G05220)"/>
    <property type="match status" value="1"/>
</dbReference>
<feature type="region of interest" description="Disordered" evidence="2">
    <location>
        <begin position="92"/>
        <end position="116"/>
    </location>
</feature>
<dbReference type="eggNOG" id="COG3526">
    <property type="taxonomic scope" value="Bacteria"/>
</dbReference>